<dbReference type="Gene3D" id="1.10.287.130">
    <property type="match status" value="1"/>
</dbReference>
<organism evidence="19 20">
    <name type="scientific">Pedobacter jamesrossensis</name>
    <dbReference type="NCBI Taxonomy" id="1908238"/>
    <lineage>
        <taxon>Bacteria</taxon>
        <taxon>Pseudomonadati</taxon>
        <taxon>Bacteroidota</taxon>
        <taxon>Sphingobacteriia</taxon>
        <taxon>Sphingobacteriales</taxon>
        <taxon>Sphingobacteriaceae</taxon>
        <taxon>Pedobacter</taxon>
    </lineage>
</organism>
<evidence type="ECO:0000256" key="9">
    <source>
        <dbReference type="ARBA" id="ARBA00023012"/>
    </source>
</evidence>
<comment type="subcellular location">
    <subcellularLocation>
        <location evidence="2">Cell membrane</location>
        <topology evidence="2">Multi-pass membrane protein</topology>
    </subcellularLocation>
</comment>
<feature type="domain" description="PAC" evidence="17">
    <location>
        <begin position="199"/>
        <end position="253"/>
    </location>
</feature>
<evidence type="ECO:0000256" key="12">
    <source>
        <dbReference type="PROSITE-ProRule" id="PRU00110"/>
    </source>
</evidence>
<dbReference type="Pfam" id="PF07701">
    <property type="entry name" value="HNOBA"/>
    <property type="match status" value="1"/>
</dbReference>
<dbReference type="SMART" id="SM00448">
    <property type="entry name" value="REC"/>
    <property type="match status" value="1"/>
</dbReference>
<evidence type="ECO:0000256" key="2">
    <source>
        <dbReference type="ARBA" id="ARBA00004651"/>
    </source>
</evidence>
<dbReference type="InterPro" id="IPR036641">
    <property type="entry name" value="HPT_dom_sf"/>
</dbReference>
<keyword evidence="8" id="KW-1133">Transmembrane helix</keyword>
<dbReference type="PROSITE" id="PS50112">
    <property type="entry name" value="PAS"/>
    <property type="match status" value="2"/>
</dbReference>
<dbReference type="Gene3D" id="3.30.565.10">
    <property type="entry name" value="Histidine kinase-like ATPase, C-terminal domain"/>
    <property type="match status" value="1"/>
</dbReference>
<dbReference type="PRINTS" id="PR00344">
    <property type="entry name" value="BCTRLSENSOR"/>
</dbReference>
<dbReference type="InterPro" id="IPR011006">
    <property type="entry name" value="CheY-like_superfamily"/>
</dbReference>
<dbReference type="SUPFAM" id="SSF47226">
    <property type="entry name" value="Histidine-containing phosphotransfer domain, HPT domain"/>
    <property type="match status" value="1"/>
</dbReference>
<keyword evidence="4 13" id="KW-0597">Phosphoprotein</keyword>
<evidence type="ECO:0000313" key="19">
    <source>
        <dbReference type="EMBL" id="MFC4197107.1"/>
    </source>
</evidence>
<dbReference type="InterPro" id="IPR005467">
    <property type="entry name" value="His_kinase_dom"/>
</dbReference>
<evidence type="ECO:0000256" key="1">
    <source>
        <dbReference type="ARBA" id="ARBA00000085"/>
    </source>
</evidence>
<dbReference type="PANTHER" id="PTHR45339">
    <property type="entry name" value="HYBRID SIGNAL TRANSDUCTION HISTIDINE KINASE J"/>
    <property type="match status" value="1"/>
</dbReference>
<evidence type="ECO:0000259" key="15">
    <source>
        <dbReference type="PROSITE" id="PS50110"/>
    </source>
</evidence>
<dbReference type="SMART" id="SM00388">
    <property type="entry name" value="HisKA"/>
    <property type="match status" value="1"/>
</dbReference>
<dbReference type="InterPro" id="IPR003661">
    <property type="entry name" value="HisK_dim/P_dom"/>
</dbReference>
<dbReference type="InterPro" id="IPR000014">
    <property type="entry name" value="PAS"/>
</dbReference>
<keyword evidence="9" id="KW-0902">Two-component regulatory system</keyword>
<name>A0ABV8NND5_9SPHI</name>
<dbReference type="CDD" id="cd17546">
    <property type="entry name" value="REC_hyHK_CKI1_RcsC-like"/>
    <property type="match status" value="1"/>
</dbReference>
<dbReference type="PROSITE" id="PS50113">
    <property type="entry name" value="PAC"/>
    <property type="match status" value="3"/>
</dbReference>
<dbReference type="Pfam" id="PF13426">
    <property type="entry name" value="PAS_9"/>
    <property type="match status" value="2"/>
</dbReference>
<dbReference type="SUPFAM" id="SSF55874">
    <property type="entry name" value="ATPase domain of HSP90 chaperone/DNA topoisomerase II/histidine kinase"/>
    <property type="match status" value="1"/>
</dbReference>
<dbReference type="SUPFAM" id="SSF52172">
    <property type="entry name" value="CheY-like"/>
    <property type="match status" value="1"/>
</dbReference>
<evidence type="ECO:0000259" key="17">
    <source>
        <dbReference type="PROSITE" id="PS50113"/>
    </source>
</evidence>
<dbReference type="InterPro" id="IPR011645">
    <property type="entry name" value="HNOB_dom_associated"/>
</dbReference>
<accession>A0ABV8NND5</accession>
<feature type="domain" description="Histidine kinase" evidence="14">
    <location>
        <begin position="653"/>
        <end position="875"/>
    </location>
</feature>
<dbReference type="InterPro" id="IPR004358">
    <property type="entry name" value="Sig_transdc_His_kin-like_C"/>
</dbReference>
<dbReference type="Gene3D" id="3.30.450.20">
    <property type="entry name" value="PAS domain"/>
    <property type="match status" value="4"/>
</dbReference>
<evidence type="ECO:0000256" key="11">
    <source>
        <dbReference type="ARBA" id="ARBA00023293"/>
    </source>
</evidence>
<evidence type="ECO:0000256" key="13">
    <source>
        <dbReference type="PROSITE-ProRule" id="PRU00169"/>
    </source>
</evidence>
<comment type="caution">
    <text evidence="19">The sequence shown here is derived from an EMBL/GenBank/DDBJ whole genome shotgun (WGS) entry which is preliminary data.</text>
</comment>
<dbReference type="Gene3D" id="3.40.50.2300">
    <property type="match status" value="1"/>
</dbReference>
<keyword evidence="6" id="KW-0547">Nucleotide-binding</keyword>
<dbReference type="CDD" id="cd16922">
    <property type="entry name" value="HATPase_EvgS-ArcB-TorS-like"/>
    <property type="match status" value="1"/>
</dbReference>
<dbReference type="SMART" id="SM00086">
    <property type="entry name" value="PAC"/>
    <property type="match status" value="3"/>
</dbReference>
<dbReference type="InterPro" id="IPR013655">
    <property type="entry name" value="PAS_fold_3"/>
</dbReference>
<dbReference type="InterPro" id="IPR035965">
    <property type="entry name" value="PAS-like_dom_sf"/>
</dbReference>
<dbReference type="PANTHER" id="PTHR45339:SF1">
    <property type="entry name" value="HYBRID SIGNAL TRANSDUCTION HISTIDINE KINASE J"/>
    <property type="match status" value="1"/>
</dbReference>
<dbReference type="InterPro" id="IPR036890">
    <property type="entry name" value="HATPase_C_sf"/>
</dbReference>
<keyword evidence="20" id="KW-1185">Reference proteome</keyword>
<evidence type="ECO:0000259" key="18">
    <source>
        <dbReference type="PROSITE" id="PS50894"/>
    </source>
</evidence>
<protein>
    <submittedName>
        <fullName evidence="19">PAS domain S-box protein</fullName>
    </submittedName>
</protein>
<feature type="modified residue" description="Phosphohistidine" evidence="12">
    <location>
        <position position="1089"/>
    </location>
</feature>
<evidence type="ECO:0000259" key="16">
    <source>
        <dbReference type="PROSITE" id="PS50112"/>
    </source>
</evidence>
<proteinExistence type="predicted"/>
<dbReference type="Pfam" id="PF08447">
    <property type="entry name" value="PAS_3"/>
    <property type="match status" value="1"/>
</dbReference>
<evidence type="ECO:0000256" key="3">
    <source>
        <dbReference type="ARBA" id="ARBA00022475"/>
    </source>
</evidence>
<keyword evidence="10" id="KW-0472">Membrane</keyword>
<dbReference type="Pfam" id="PF00072">
    <property type="entry name" value="Response_reg"/>
    <property type="match status" value="1"/>
</dbReference>
<dbReference type="InterPro" id="IPR036097">
    <property type="entry name" value="HisK_dim/P_sf"/>
</dbReference>
<dbReference type="InterPro" id="IPR001789">
    <property type="entry name" value="Sig_transdc_resp-reg_receiver"/>
</dbReference>
<dbReference type="InterPro" id="IPR000700">
    <property type="entry name" value="PAS-assoc_C"/>
</dbReference>
<dbReference type="PROSITE" id="PS50109">
    <property type="entry name" value="HIS_KIN"/>
    <property type="match status" value="1"/>
</dbReference>
<evidence type="ECO:0000256" key="4">
    <source>
        <dbReference type="ARBA" id="ARBA00022553"/>
    </source>
</evidence>
<feature type="domain" description="HPt" evidence="18">
    <location>
        <begin position="1050"/>
        <end position="1144"/>
    </location>
</feature>
<evidence type="ECO:0000313" key="20">
    <source>
        <dbReference type="Proteomes" id="UP001595792"/>
    </source>
</evidence>
<keyword evidence="5" id="KW-0812">Transmembrane</keyword>
<feature type="domain" description="PAC" evidence="17">
    <location>
        <begin position="329"/>
        <end position="382"/>
    </location>
</feature>
<dbReference type="NCBIfam" id="TIGR00229">
    <property type="entry name" value="sensory_box"/>
    <property type="match status" value="4"/>
</dbReference>
<feature type="domain" description="Response regulatory" evidence="15">
    <location>
        <begin position="898"/>
        <end position="1012"/>
    </location>
</feature>
<evidence type="ECO:0000259" key="14">
    <source>
        <dbReference type="PROSITE" id="PS50109"/>
    </source>
</evidence>
<dbReference type="PROSITE" id="PS50110">
    <property type="entry name" value="RESPONSE_REGULATORY"/>
    <property type="match status" value="1"/>
</dbReference>
<dbReference type="Pfam" id="PF02518">
    <property type="entry name" value="HATPase_c"/>
    <property type="match status" value="1"/>
</dbReference>
<feature type="modified residue" description="4-aspartylphosphate" evidence="13">
    <location>
        <position position="947"/>
    </location>
</feature>
<dbReference type="InterPro" id="IPR042463">
    <property type="entry name" value="HNOB_dom_associated_sf"/>
</dbReference>
<reference evidence="20" key="1">
    <citation type="journal article" date="2019" name="Int. J. Syst. Evol. Microbiol.">
        <title>The Global Catalogue of Microorganisms (GCM) 10K type strain sequencing project: providing services to taxonomists for standard genome sequencing and annotation.</title>
        <authorList>
            <consortium name="The Broad Institute Genomics Platform"/>
            <consortium name="The Broad Institute Genome Sequencing Center for Infectious Disease"/>
            <person name="Wu L."/>
            <person name="Ma J."/>
        </authorList>
    </citation>
    <scope>NUCLEOTIDE SEQUENCE [LARGE SCALE GENOMIC DNA]</scope>
    <source>
        <strain evidence="20">CCM 8689</strain>
    </source>
</reference>
<feature type="domain" description="PAC" evidence="17">
    <location>
        <begin position="583"/>
        <end position="635"/>
    </location>
</feature>
<dbReference type="RefSeq" id="WP_378960487.1">
    <property type="nucleotide sequence ID" value="NZ_JBHRXC010000001.1"/>
</dbReference>
<dbReference type="EMBL" id="JBHSBY010000102">
    <property type="protein sequence ID" value="MFC4197107.1"/>
    <property type="molecule type" value="Genomic_DNA"/>
</dbReference>
<dbReference type="SMART" id="SM00387">
    <property type="entry name" value="HATPase_c"/>
    <property type="match status" value="1"/>
</dbReference>
<evidence type="ECO:0000256" key="10">
    <source>
        <dbReference type="ARBA" id="ARBA00023136"/>
    </source>
</evidence>
<evidence type="ECO:0000256" key="7">
    <source>
        <dbReference type="ARBA" id="ARBA00022840"/>
    </source>
</evidence>
<gene>
    <name evidence="19" type="ORF">ACFOUY_10385</name>
</gene>
<dbReference type="Proteomes" id="UP001595792">
    <property type="component" value="Unassembled WGS sequence"/>
</dbReference>
<keyword evidence="11" id="KW-0141">cGMP biosynthesis</keyword>
<dbReference type="SUPFAM" id="SSF47384">
    <property type="entry name" value="Homodimeric domain of signal transducing histidine kinase"/>
    <property type="match status" value="1"/>
</dbReference>
<dbReference type="SUPFAM" id="SSF55785">
    <property type="entry name" value="PYP-like sensor domain (PAS domain)"/>
    <property type="match status" value="4"/>
</dbReference>
<evidence type="ECO:0000256" key="5">
    <source>
        <dbReference type="ARBA" id="ARBA00022692"/>
    </source>
</evidence>
<dbReference type="Pfam" id="PF00512">
    <property type="entry name" value="HisKA"/>
    <property type="match status" value="1"/>
</dbReference>
<dbReference type="InterPro" id="IPR003594">
    <property type="entry name" value="HATPase_dom"/>
</dbReference>
<dbReference type="SMART" id="SM00091">
    <property type="entry name" value="PAS"/>
    <property type="match status" value="4"/>
</dbReference>
<dbReference type="CDD" id="cd00130">
    <property type="entry name" value="PAS"/>
    <property type="match status" value="4"/>
</dbReference>
<feature type="domain" description="PAS" evidence="16">
    <location>
        <begin position="131"/>
        <end position="198"/>
    </location>
</feature>
<keyword evidence="3" id="KW-1003">Cell membrane</keyword>
<sequence>MSASVFSFNQNQLNRLFPFFIIINKDLVIESYGAGLEKINQNLNYKSFSENFNIVELNNQSIDYLTLKSISGQFINLILKNELGKLISGNFEFLEEENHFLFAGSSVNSLEIAEPNFERTTKEQKEQLLILSQIAEVNTNTVIITDNNDIITWVNQSFTTMTGYSFDEAIGRKPEHLLHGPGTSQKTLDYLNAQVSKGDSFNADIYNYSKSGVPYWARIKGQPIHNQNGEVTGFFALIEDITREKESQERLKESENRFRVALEKIGNVWEHDFLTGKTFFSKTNNEFWGYSENELGQGESNWWDKVHKDDFHLLLSNFKNYRRGKIDSHNEEYRIIHKNGDIKWVLDRGVVIEKDETGRPLRVVGTHTDITPIKRTEQELEQRVKQFKSLSENIPGVIYEYEYRDDGTDGLRYISPAIKRVFGITADEFWNQKYIAPADQERINEKQQHSRKTLQPFYDESEITIPGINTRWYAVHSSYSYTDQNNAKVFTGFMSDITERKSVEESLRINEEKYRSILANMKLGLLEVDNEGKITYANNSFCYMSGYSMPELIGQKSADLFLFNDSSDLEKEMWKNREKGLADAYEVETKDKNGDRKWWLVSGAPRYNDKSELVGSIGIHLDVTDQKVQEIELVESRIEAEQSAHSKEIFLANMSHEIRTPMNAIMSMANQLAKTTLEPQQEFYLETIHTASKSLLVIINDVLDLSKIDAGKLSLENIGFNLIDVLQNAMQVITHKGEEKGLDLNNFYFDGNIAKVLIGDPYRLNQILLNLMTNAVKFTEKGSVDLNCHVVTDKPNSQVIQISVKDTGIGMDESFVKHLFEKFSQEYESVSRKYGGTGLGMSICKELVEQMGGEISVESVKGVGSTISFVVEFPKGVSADMPEKVETQFSEDFLIGRKILVTDDNDLNRLVASILLLDFGATVMVAENGEIALEMISRETFDVILMDIQMPVMNGYEATKQIRKSGNDIPIIALTASAIKGEREKCLASGMNDYITKPINEEQFLKTIDKWITLDSENQADTEIMQFVENEASGEELYDLAGLRTISKGREAFVKKMVDMFCEQTPITVKEMIDAYHANDLEQMGLIAHKLKSSVDNLSIFPLLKTIRDIETIGRENLDASVLPVALNQTETIINKVIEKLREEFPEEDIA</sequence>
<dbReference type="InterPro" id="IPR008207">
    <property type="entry name" value="Sig_transdc_His_kin_Hpt_dom"/>
</dbReference>
<evidence type="ECO:0000256" key="6">
    <source>
        <dbReference type="ARBA" id="ARBA00022741"/>
    </source>
</evidence>
<dbReference type="Gene3D" id="1.20.120.160">
    <property type="entry name" value="HPT domain"/>
    <property type="match status" value="1"/>
</dbReference>
<dbReference type="InterPro" id="IPR001610">
    <property type="entry name" value="PAC"/>
</dbReference>
<evidence type="ECO:0000256" key="8">
    <source>
        <dbReference type="ARBA" id="ARBA00022989"/>
    </source>
</evidence>
<keyword evidence="7" id="KW-0067">ATP-binding</keyword>
<dbReference type="Gene3D" id="3.30.450.260">
    <property type="entry name" value="Haem NO binding associated domain"/>
    <property type="match status" value="1"/>
</dbReference>
<dbReference type="CDD" id="cd00082">
    <property type="entry name" value="HisKA"/>
    <property type="match status" value="1"/>
</dbReference>
<dbReference type="PROSITE" id="PS50894">
    <property type="entry name" value="HPT"/>
    <property type="match status" value="1"/>
</dbReference>
<feature type="domain" description="PAS" evidence="16">
    <location>
        <begin position="510"/>
        <end position="580"/>
    </location>
</feature>
<comment type="catalytic activity">
    <reaction evidence="1">
        <text>ATP + protein L-histidine = ADP + protein N-phospho-L-histidine.</text>
        <dbReference type="EC" id="2.7.13.3"/>
    </reaction>
</comment>